<dbReference type="Gene3D" id="1.10.10.10">
    <property type="entry name" value="Winged helix-like DNA-binding domain superfamily/Winged helix DNA-binding domain"/>
    <property type="match status" value="1"/>
</dbReference>
<evidence type="ECO:0000256" key="1">
    <source>
        <dbReference type="ARBA" id="ARBA00009437"/>
    </source>
</evidence>
<dbReference type="Pfam" id="PF00126">
    <property type="entry name" value="HTH_1"/>
    <property type="match status" value="1"/>
</dbReference>
<keyword evidence="4" id="KW-0804">Transcription</keyword>
<dbReference type="Pfam" id="PF03466">
    <property type="entry name" value="LysR_substrate"/>
    <property type="match status" value="1"/>
</dbReference>
<dbReference type="InterPro" id="IPR036390">
    <property type="entry name" value="WH_DNA-bd_sf"/>
</dbReference>
<dbReference type="SUPFAM" id="SSF46785">
    <property type="entry name" value="Winged helix' DNA-binding domain"/>
    <property type="match status" value="1"/>
</dbReference>
<dbReference type="GO" id="GO:0003677">
    <property type="term" value="F:DNA binding"/>
    <property type="evidence" value="ECO:0007669"/>
    <property type="project" value="UniProtKB-KW"/>
</dbReference>
<accession>A0A4Q0VIQ6</accession>
<evidence type="ECO:0000313" key="6">
    <source>
        <dbReference type="EMBL" id="RXI78760.1"/>
    </source>
</evidence>
<dbReference type="OrthoDB" id="79118at2"/>
<dbReference type="AlphaFoldDB" id="A0A4Q0VIQ6"/>
<dbReference type="Gene3D" id="3.40.190.290">
    <property type="match status" value="1"/>
</dbReference>
<dbReference type="PROSITE" id="PS50931">
    <property type="entry name" value="HTH_LYSR"/>
    <property type="match status" value="1"/>
</dbReference>
<dbReference type="PANTHER" id="PTHR30346">
    <property type="entry name" value="TRANSCRIPTIONAL DUAL REGULATOR HCAR-RELATED"/>
    <property type="match status" value="1"/>
</dbReference>
<feature type="domain" description="HTH lysR-type" evidence="5">
    <location>
        <begin position="2"/>
        <end position="59"/>
    </location>
</feature>
<evidence type="ECO:0000259" key="5">
    <source>
        <dbReference type="PROSITE" id="PS50931"/>
    </source>
</evidence>
<dbReference type="RefSeq" id="WP_129032427.1">
    <property type="nucleotide sequence ID" value="NZ_QXIL01000008.1"/>
</dbReference>
<dbReference type="SUPFAM" id="SSF53850">
    <property type="entry name" value="Periplasmic binding protein-like II"/>
    <property type="match status" value="1"/>
</dbReference>
<dbReference type="GO" id="GO:0032993">
    <property type="term" value="C:protein-DNA complex"/>
    <property type="evidence" value="ECO:0007669"/>
    <property type="project" value="TreeGrafter"/>
</dbReference>
<keyword evidence="2" id="KW-0805">Transcription regulation</keyword>
<dbReference type="EMBL" id="QXIL01000008">
    <property type="protein sequence ID" value="RXI78760.1"/>
    <property type="molecule type" value="Genomic_DNA"/>
</dbReference>
<evidence type="ECO:0000313" key="7">
    <source>
        <dbReference type="Proteomes" id="UP000290602"/>
    </source>
</evidence>
<comment type="similarity">
    <text evidence="1">Belongs to the LysR transcriptional regulatory family.</text>
</comment>
<evidence type="ECO:0000256" key="3">
    <source>
        <dbReference type="ARBA" id="ARBA00023125"/>
    </source>
</evidence>
<dbReference type="PANTHER" id="PTHR30346:SF28">
    <property type="entry name" value="HTH-TYPE TRANSCRIPTIONAL REGULATOR CYNR"/>
    <property type="match status" value="1"/>
</dbReference>
<protein>
    <submittedName>
        <fullName evidence="6">LysR family transcriptional regulator</fullName>
    </submittedName>
</protein>
<dbReference type="InterPro" id="IPR005119">
    <property type="entry name" value="LysR_subst-bd"/>
</dbReference>
<keyword evidence="3" id="KW-0238">DNA-binding</keyword>
<sequence length="282" mass="31737">MIDYHLLAVLATYAQVGTLAKTAQKLGLTQPAISHSMQKLETDLGVALFIRQPNKLYLSETGKYAAREAKKVLNNNANFVTRVQRFSQNQATLTVAANAPGPLIVLRSLAPTNVQIQADFLVANVAESLTDEQVTCVLINHPLKAFDITSVYLGTEKMAVNLPADSPLANQPTLTFQDLRGQTLLSPQNIGFWQTIYHDQIPAAKLIYQDQSQEYSEILNYSRLPFFTTNLTNLNDEWGQHLPNDRLLKPLTDKVAHQRFYACFLSRNRQRVMPLVEQLQER</sequence>
<dbReference type="PRINTS" id="PR00039">
    <property type="entry name" value="HTHLYSR"/>
</dbReference>
<name>A0A4Q0VIQ6_9LACO</name>
<keyword evidence="7" id="KW-1185">Reference proteome</keyword>
<evidence type="ECO:0000256" key="2">
    <source>
        <dbReference type="ARBA" id="ARBA00023015"/>
    </source>
</evidence>
<reference evidence="6 7" key="1">
    <citation type="submission" date="2018-08" db="EMBL/GenBank/DDBJ databases">
        <title>Lactobacillus suantsai sp. nov., isolated from traditional fermented suan-tsai in Taiwan.</title>
        <authorList>
            <person name="Huang C.-H."/>
        </authorList>
    </citation>
    <scope>NUCLEOTIDE SEQUENCE [LARGE SCALE GENOMIC DNA]</scope>
    <source>
        <strain evidence="6 7">BCRC 12945</strain>
    </source>
</reference>
<proteinExistence type="inferred from homology"/>
<comment type="caution">
    <text evidence="6">The sequence shown here is derived from an EMBL/GenBank/DDBJ whole genome shotgun (WGS) entry which is preliminary data.</text>
</comment>
<dbReference type="InterPro" id="IPR000847">
    <property type="entry name" value="LysR_HTH_N"/>
</dbReference>
<dbReference type="InterPro" id="IPR036388">
    <property type="entry name" value="WH-like_DNA-bd_sf"/>
</dbReference>
<dbReference type="Proteomes" id="UP000290602">
    <property type="component" value="Unassembled WGS sequence"/>
</dbReference>
<dbReference type="GO" id="GO:0003700">
    <property type="term" value="F:DNA-binding transcription factor activity"/>
    <property type="evidence" value="ECO:0007669"/>
    <property type="project" value="InterPro"/>
</dbReference>
<evidence type="ECO:0000256" key="4">
    <source>
        <dbReference type="ARBA" id="ARBA00023163"/>
    </source>
</evidence>
<gene>
    <name evidence="6" type="ORF">DXH47_05860</name>
</gene>
<organism evidence="6 7">
    <name type="scientific">Levilactobacillus suantsaii</name>
    <dbReference type="NCBI Taxonomy" id="2292255"/>
    <lineage>
        <taxon>Bacteria</taxon>
        <taxon>Bacillati</taxon>
        <taxon>Bacillota</taxon>
        <taxon>Bacilli</taxon>
        <taxon>Lactobacillales</taxon>
        <taxon>Lactobacillaceae</taxon>
        <taxon>Levilactobacillus</taxon>
    </lineage>
</organism>